<evidence type="ECO:0008006" key="3">
    <source>
        <dbReference type="Google" id="ProtNLM"/>
    </source>
</evidence>
<dbReference type="Proteomes" id="UP000507954">
    <property type="component" value="Unassembled WGS sequence"/>
</dbReference>
<evidence type="ECO:0000313" key="2">
    <source>
        <dbReference type="EMBL" id="VTZ66112.1"/>
    </source>
</evidence>
<dbReference type="EMBL" id="CABFNB010000168">
    <property type="protein sequence ID" value="VTZ66112.1"/>
    <property type="molecule type" value="Genomic_DNA"/>
</dbReference>
<reference evidence="2" key="1">
    <citation type="submission" date="2019-06" db="EMBL/GenBank/DDBJ databases">
        <authorList>
            <person name="Le Quere A."/>
            <person name="Colella S."/>
        </authorList>
    </citation>
    <scope>NUCLEOTIDE SEQUENCE</scope>
    <source>
        <strain evidence="2">EmedicaeMD41</strain>
    </source>
</reference>
<name>A0A508XCI7_9HYPH</name>
<gene>
    <name evidence="2" type="ORF">EMEDMD4_960027</name>
</gene>
<feature type="compositionally biased region" description="Polar residues" evidence="1">
    <location>
        <begin position="1"/>
        <end position="10"/>
    </location>
</feature>
<dbReference type="AlphaFoldDB" id="A0A508XCI7"/>
<evidence type="ECO:0000256" key="1">
    <source>
        <dbReference type="SAM" id="MobiDB-lite"/>
    </source>
</evidence>
<accession>A0A508XCI7</accession>
<protein>
    <recommendedName>
        <fullName evidence="3">Transposase</fullName>
    </recommendedName>
</protein>
<organism evidence="2">
    <name type="scientific">Sinorhizobium medicae</name>
    <dbReference type="NCBI Taxonomy" id="110321"/>
    <lineage>
        <taxon>Bacteria</taxon>
        <taxon>Pseudomonadati</taxon>
        <taxon>Pseudomonadota</taxon>
        <taxon>Alphaproteobacteria</taxon>
        <taxon>Hyphomicrobiales</taxon>
        <taxon>Rhizobiaceae</taxon>
        <taxon>Sinorhizobium/Ensifer group</taxon>
        <taxon>Sinorhizobium</taxon>
    </lineage>
</organism>
<feature type="region of interest" description="Disordered" evidence="1">
    <location>
        <begin position="1"/>
        <end position="20"/>
    </location>
</feature>
<sequence length="80" mass="9459">MQAARLSQTGKCMRDDTDGKNRLGRFVETTVSLRLIREMHQRLLDSGTRRHKEPRRIPHLTELDWRHAARKRHVRASSTE</sequence>
<proteinExistence type="predicted"/>